<keyword evidence="3" id="KW-1185">Reference proteome</keyword>
<organism evidence="2 3">
    <name type="scientific">Tetrapyrgos nigripes</name>
    <dbReference type="NCBI Taxonomy" id="182062"/>
    <lineage>
        <taxon>Eukaryota</taxon>
        <taxon>Fungi</taxon>
        <taxon>Dikarya</taxon>
        <taxon>Basidiomycota</taxon>
        <taxon>Agaricomycotina</taxon>
        <taxon>Agaricomycetes</taxon>
        <taxon>Agaricomycetidae</taxon>
        <taxon>Agaricales</taxon>
        <taxon>Marasmiineae</taxon>
        <taxon>Marasmiaceae</taxon>
        <taxon>Tetrapyrgos</taxon>
    </lineage>
</organism>
<comment type="caution">
    <text evidence="2">The sequence shown here is derived from an EMBL/GenBank/DDBJ whole genome shotgun (WGS) entry which is preliminary data.</text>
</comment>
<evidence type="ECO:0000256" key="1">
    <source>
        <dbReference type="SAM" id="MobiDB-lite"/>
    </source>
</evidence>
<protein>
    <submittedName>
        <fullName evidence="2">Uncharacterized protein</fullName>
    </submittedName>
</protein>
<name>A0A8H5BRD2_9AGAR</name>
<dbReference type="EMBL" id="JAACJM010000368">
    <property type="protein sequence ID" value="KAF5328127.1"/>
    <property type="molecule type" value="Genomic_DNA"/>
</dbReference>
<gene>
    <name evidence="2" type="ORF">D9758_018585</name>
</gene>
<sequence>MPSFLHQEHPSVLSRALSSASIQFMLNRLADTLHGVPVLLLPPPTPNTTSNSNFLSPEDTISPVPSTNRTTNK</sequence>
<accession>A0A8H5BRD2</accession>
<evidence type="ECO:0000313" key="3">
    <source>
        <dbReference type="Proteomes" id="UP000559256"/>
    </source>
</evidence>
<feature type="compositionally biased region" description="Low complexity" evidence="1">
    <location>
        <begin position="47"/>
        <end position="57"/>
    </location>
</feature>
<feature type="compositionally biased region" description="Polar residues" evidence="1">
    <location>
        <begin position="63"/>
        <end position="73"/>
    </location>
</feature>
<evidence type="ECO:0000313" key="2">
    <source>
        <dbReference type="EMBL" id="KAF5328127.1"/>
    </source>
</evidence>
<feature type="region of interest" description="Disordered" evidence="1">
    <location>
        <begin position="43"/>
        <end position="73"/>
    </location>
</feature>
<dbReference type="AlphaFoldDB" id="A0A8H5BRD2"/>
<dbReference type="Proteomes" id="UP000559256">
    <property type="component" value="Unassembled WGS sequence"/>
</dbReference>
<reference evidence="2 3" key="1">
    <citation type="journal article" date="2020" name="ISME J.">
        <title>Uncovering the hidden diversity of litter-decomposition mechanisms in mushroom-forming fungi.</title>
        <authorList>
            <person name="Floudas D."/>
            <person name="Bentzer J."/>
            <person name="Ahren D."/>
            <person name="Johansson T."/>
            <person name="Persson P."/>
            <person name="Tunlid A."/>
        </authorList>
    </citation>
    <scope>NUCLEOTIDE SEQUENCE [LARGE SCALE GENOMIC DNA]</scope>
    <source>
        <strain evidence="2 3">CBS 291.85</strain>
    </source>
</reference>
<proteinExistence type="predicted"/>